<evidence type="ECO:0000313" key="25">
    <source>
        <dbReference type="Proteomes" id="UP000263627"/>
    </source>
</evidence>
<dbReference type="PROSITE" id="PS51257">
    <property type="entry name" value="PROKAR_LIPOPROTEIN"/>
    <property type="match status" value="1"/>
</dbReference>
<dbReference type="Proteomes" id="UP000019194">
    <property type="component" value="Unassembled WGS sequence"/>
</dbReference>
<dbReference type="Proteomes" id="UP000855471">
    <property type="component" value="Unassembled WGS sequence"/>
</dbReference>
<reference evidence="18" key="12">
    <citation type="submission" date="2023-10" db="EMBL/GenBank/DDBJ databases">
        <title>Fecal carriage and genetic characteristics of carbapenem-resistant Enterobacterales among healthy adults from four provinces of China.</title>
        <authorList>
            <person name="Li Y."/>
            <person name="Zhang R."/>
        </authorList>
    </citation>
    <scope>NUCLEOTIDE SEQUENCE</scope>
    <source>
        <strain evidence="18">HN-136</strain>
    </source>
</reference>
<evidence type="ECO:0000313" key="15">
    <source>
        <dbReference type="EMBL" id="HAT3895896.1"/>
    </source>
</evidence>
<evidence type="ECO:0000256" key="6">
    <source>
        <dbReference type="ARBA" id="ARBA00023136"/>
    </source>
</evidence>
<reference evidence="15" key="5">
    <citation type="journal article" date="2018" name="Genome Biol.">
        <title>SKESA: strategic k-mer extension for scrupulous assemblies.</title>
        <authorList>
            <person name="Souvorov A."/>
            <person name="Agarwala R."/>
            <person name="Lipman D.J."/>
        </authorList>
    </citation>
    <scope>NUCLEOTIDE SEQUENCE</scope>
    <source>
        <strain evidence="16">91871</strain>
        <strain evidence="15">O50</strain>
    </source>
</reference>
<dbReference type="PANTHER" id="PTHR43829">
    <property type="entry name" value="AQUAPORIN OR AQUAGLYCEROPORIN RELATED"/>
    <property type="match status" value="1"/>
</dbReference>
<evidence type="ECO:0000313" key="20">
    <source>
        <dbReference type="EMBL" id="QLV30181.1"/>
    </source>
</evidence>
<comment type="subcellular location">
    <subcellularLocation>
        <location evidence="1">Membrane</location>
        <topology evidence="1">Multi-pass membrane protein</topology>
    </subcellularLocation>
</comment>
<name>A0A0D7LRA8_CITFR</name>
<feature type="transmembrane region" description="Helical" evidence="8">
    <location>
        <begin position="176"/>
        <end position="200"/>
    </location>
</feature>
<evidence type="ECO:0000313" key="11">
    <source>
        <dbReference type="EMBL" id="CDL36741.1"/>
    </source>
</evidence>
<reference evidence="26" key="7">
    <citation type="submission" date="2020-06" db="EMBL/GenBank/DDBJ databases">
        <title>REHAB project genomes.</title>
        <authorList>
            <person name="Shaw L.P."/>
        </authorList>
    </citation>
    <scope>NUCLEOTIDE SEQUENCE [LARGE SCALE GENOMIC DNA]</scope>
    <source>
        <strain evidence="26">RHBSTW-00370</strain>
    </source>
</reference>
<evidence type="ECO:0000313" key="18">
    <source>
        <dbReference type="EMBL" id="MDW2759369.1"/>
    </source>
</evidence>
<feature type="transmembrane region" description="Helical" evidence="8">
    <location>
        <begin position="12"/>
        <end position="30"/>
    </location>
</feature>
<reference evidence="14" key="13">
    <citation type="submission" date="2024-02" db="EMBL/GenBank/DDBJ databases">
        <authorList>
            <consortium name="Clinical and Environmental Microbiology Branch: Whole genome sequencing antimicrobial resistance pathogens in the healthcare setting"/>
        </authorList>
    </citation>
    <scope>NUCLEOTIDE SEQUENCE</scope>
    <source>
        <strain evidence="12">2021DK-00049</strain>
        <strain evidence="13">2023GN-00287</strain>
        <strain evidence="14">Whole organism</strain>
    </source>
</reference>
<evidence type="ECO:0000256" key="7">
    <source>
        <dbReference type="RuleBase" id="RU000477"/>
    </source>
</evidence>
<feature type="transmembrane region" description="Helical" evidence="8">
    <location>
        <begin position="92"/>
        <end position="111"/>
    </location>
</feature>
<dbReference type="EMBL" id="ABLGCN030000003">
    <property type="protein sequence ID" value="EMM7457276.1"/>
    <property type="molecule type" value="Genomic_DNA"/>
</dbReference>
<dbReference type="Proteomes" id="UP001164536">
    <property type="component" value="Chromosome"/>
</dbReference>
<evidence type="ECO:0000313" key="27">
    <source>
        <dbReference type="Proteomes" id="UP001164536"/>
    </source>
</evidence>
<evidence type="ECO:0000313" key="10">
    <source>
        <dbReference type="EMBL" id="CAH6584462.1"/>
    </source>
</evidence>
<evidence type="ECO:0000313" key="13">
    <source>
        <dbReference type="EMBL" id="ELV3681929.1"/>
    </source>
</evidence>
<organism evidence="11 22">
    <name type="scientific">Citrobacter freundii</name>
    <dbReference type="NCBI Taxonomy" id="546"/>
    <lineage>
        <taxon>Bacteria</taxon>
        <taxon>Pseudomonadati</taxon>
        <taxon>Pseudomonadota</taxon>
        <taxon>Gammaproteobacteria</taxon>
        <taxon>Enterobacterales</taxon>
        <taxon>Enterobacteriaceae</taxon>
        <taxon>Citrobacter</taxon>
        <taxon>Citrobacter freundii complex</taxon>
    </lineage>
</organism>
<dbReference type="PRINTS" id="PR00783">
    <property type="entry name" value="MINTRINSICP"/>
</dbReference>
<reference evidence="17 23" key="3">
    <citation type="journal article" date="2017" name="PLoS ONE">
        <title>Genomic and phenotypic characterisation of fluoroquinolone resistance mechanisms in Enterobacteriaceae in Durban, South Africa.</title>
        <authorList>
            <person name="Osei Sekyere J."/>
            <person name="Amoako D.G."/>
        </authorList>
    </citation>
    <scope>NUCLEOTIDE SEQUENCE [LARGE SCALE GENOMIC DNA]</scope>
    <source>
        <strain evidence="17 23">ST62:944112508</strain>
    </source>
</reference>
<evidence type="ECO:0000313" key="9">
    <source>
        <dbReference type="EMBL" id="AXZ48796.1"/>
    </source>
</evidence>
<dbReference type="Proteomes" id="UP001279522">
    <property type="component" value="Unassembled WGS sequence"/>
</dbReference>
<evidence type="ECO:0000313" key="22">
    <source>
        <dbReference type="Proteomes" id="UP000019194"/>
    </source>
</evidence>
<evidence type="ECO:0000313" key="16">
    <source>
        <dbReference type="EMBL" id="HBH7043756.1"/>
    </source>
</evidence>
<dbReference type="InterPro" id="IPR022357">
    <property type="entry name" value="MIP_CS"/>
</dbReference>
<dbReference type="Proteomes" id="UP000885148">
    <property type="component" value="Unassembled WGS sequence"/>
</dbReference>
<evidence type="ECO:0000313" key="14">
    <source>
        <dbReference type="EMBL" id="EMM7457276.1"/>
    </source>
</evidence>
<dbReference type="SUPFAM" id="SSF81338">
    <property type="entry name" value="Aquaporin-like"/>
    <property type="match status" value="1"/>
</dbReference>
<comment type="similarity">
    <text evidence="2 7">Belongs to the MIP/aquaporin (TC 1.A.8) family.</text>
</comment>
<dbReference type="PANTHER" id="PTHR43829:SF9">
    <property type="entry name" value="AQUAPORIN-9"/>
    <property type="match status" value="1"/>
</dbReference>
<evidence type="ECO:0000256" key="3">
    <source>
        <dbReference type="ARBA" id="ARBA00022448"/>
    </source>
</evidence>
<protein>
    <submittedName>
        <fullName evidence="19">Aquaporin</fullName>
    </submittedName>
    <submittedName>
        <fullName evidence="17">Glycerol uptake facilitator GlpF</fullName>
    </submittedName>
    <submittedName>
        <fullName evidence="9 11">Propanediol diffusion facilitator</fullName>
    </submittedName>
</protein>
<dbReference type="Proteomes" id="UP001278087">
    <property type="component" value="Unassembled WGS sequence"/>
</dbReference>
<dbReference type="EMBL" id="CP056573">
    <property type="protein sequence ID" value="QLV30181.1"/>
    <property type="molecule type" value="Genomic_DNA"/>
</dbReference>
<dbReference type="InterPro" id="IPR050363">
    <property type="entry name" value="MIP/Aquaporin"/>
</dbReference>
<keyword evidence="27" id="KW-1185">Reference proteome</keyword>
<reference evidence="9 25" key="6">
    <citation type="submission" date="2018-09" db="EMBL/GenBank/DDBJ databases">
        <title>Whole genome sequencing of Citrobacter freundii AR_0116.</title>
        <authorList>
            <person name="Conlan S."/>
            <person name="Thomas P.J."/>
            <person name="Mullikin J."/>
            <person name="Frank K.M."/>
            <person name="Segre J.A."/>
        </authorList>
    </citation>
    <scope>NUCLEOTIDE SEQUENCE [LARGE SCALE GENOMIC DNA]</scope>
    <source>
        <strain evidence="9 25">AR_0116</strain>
    </source>
</reference>
<evidence type="ECO:0000313" key="23">
    <source>
        <dbReference type="Proteomes" id="UP000050520"/>
    </source>
</evidence>
<dbReference type="EMBL" id="ABBJDF010000027">
    <property type="protein sequence ID" value="EHT9941038.1"/>
    <property type="molecule type" value="Genomic_DNA"/>
</dbReference>
<reference evidence="11 22" key="1">
    <citation type="submission" date="2013-10" db="EMBL/GenBank/DDBJ databases">
        <title>Antibiotic resistance diversity of beta-lactamase producers in the General Hospital Vienna.</title>
        <authorList>
            <person name="Barisic I."/>
            <person name="Mitteregger D."/>
            <person name="Hirschl A.M."/>
            <person name="Noehammer C."/>
            <person name="Wiesinger-Mayr H."/>
        </authorList>
    </citation>
    <scope>NUCLEOTIDE SEQUENCE [LARGE SCALE GENOMIC DNA]</scope>
    <source>
        <strain evidence="11 22">ISC11</strain>
    </source>
</reference>
<dbReference type="InterPro" id="IPR023271">
    <property type="entry name" value="Aquaporin-like"/>
</dbReference>
<dbReference type="Proteomes" id="UP001169574">
    <property type="component" value="Unassembled WGS sequence"/>
</dbReference>
<dbReference type="EMBL" id="LJEB01000061">
    <property type="protein sequence ID" value="KPR54786.1"/>
    <property type="molecule type" value="Genomic_DNA"/>
</dbReference>
<dbReference type="Proteomes" id="UP000263627">
    <property type="component" value="Chromosome"/>
</dbReference>
<dbReference type="EMBL" id="DAESCB010000015">
    <property type="protein sequence ID" value="HBH7043756.1"/>
    <property type="molecule type" value="Genomic_DNA"/>
</dbReference>
<dbReference type="Proteomes" id="UP000050520">
    <property type="component" value="Unassembled WGS sequence"/>
</dbReference>
<evidence type="ECO:0000313" key="24">
    <source>
        <dbReference type="Proteomes" id="UP000215827"/>
    </source>
</evidence>
<evidence type="ECO:0000256" key="4">
    <source>
        <dbReference type="ARBA" id="ARBA00022692"/>
    </source>
</evidence>
<keyword evidence="4 7" id="KW-0812">Transmembrane</keyword>
<dbReference type="GO" id="GO:0015254">
    <property type="term" value="F:glycerol channel activity"/>
    <property type="evidence" value="ECO:0007669"/>
    <property type="project" value="TreeGrafter"/>
</dbReference>
<dbReference type="InterPro" id="IPR000425">
    <property type="entry name" value="MIP"/>
</dbReference>
<reference evidence="16" key="9">
    <citation type="submission" date="2021-07" db="EMBL/GenBank/DDBJ databases">
        <authorList>
            <consortium name="NCBI Pathogen Detection Project"/>
        </authorList>
    </citation>
    <scope>NUCLEOTIDE SEQUENCE</scope>
    <source>
        <strain evidence="16">91871</strain>
        <strain evidence="15">O50</strain>
    </source>
</reference>
<proteinExistence type="inferred from homology"/>
<dbReference type="GeneID" id="86975814"/>
<dbReference type="Proteomes" id="UP000215827">
    <property type="component" value="Unassembled WGS sequence"/>
</dbReference>
<evidence type="ECO:0000256" key="5">
    <source>
        <dbReference type="ARBA" id="ARBA00022989"/>
    </source>
</evidence>
<dbReference type="EMBL" id="JAWPBU010000012">
    <property type="protein sequence ID" value="MDW2759369.1"/>
    <property type="molecule type" value="Genomic_DNA"/>
</dbReference>
<dbReference type="EMBL" id="DACSXJ010000001">
    <property type="protein sequence ID" value="HAT3895896.1"/>
    <property type="molecule type" value="Genomic_DNA"/>
</dbReference>
<feature type="transmembrane region" description="Helical" evidence="8">
    <location>
        <begin position="228"/>
        <end position="249"/>
    </location>
</feature>
<dbReference type="NCBIfam" id="TIGR00861">
    <property type="entry name" value="MIP"/>
    <property type="match status" value="1"/>
</dbReference>
<reference evidence="23" key="2">
    <citation type="submission" date="2015-09" db="EMBL/GenBank/DDBJ databases">
        <title>Prevalence of NDMs in South Africa.</title>
        <authorList>
            <person name="Osei Sekyere J."/>
            <person name="Govinden U."/>
            <person name="Essack S."/>
            <person name="Haldorsen B."/>
            <person name="Samuelsen O."/>
            <person name="Aasnaes B."/>
            <person name="Sundsfjord A."/>
        </authorList>
    </citation>
    <scope>NUCLEOTIDE SEQUENCE [LARGE SCALE GENOMIC DNA]</scope>
    <source>
        <strain evidence="23">ST62:944112508</strain>
    </source>
</reference>
<dbReference type="GeneID" id="87000683"/>
<evidence type="ECO:0000256" key="2">
    <source>
        <dbReference type="ARBA" id="ARBA00006175"/>
    </source>
</evidence>
<keyword evidence="6 8" id="KW-0472">Membrane</keyword>
<gene>
    <name evidence="9" type="primary">pduF</name>
    <name evidence="10" type="ORF">AI2935V1_2077</name>
    <name evidence="9" type="ORF">AM363_18580</name>
    <name evidence="17" type="ORF">AN672_14465</name>
    <name evidence="19" type="ORF">B9P89_19610</name>
    <name evidence="20" type="ORF">HV178_09355</name>
    <name evidence="15" type="ORF">I9Y29_000272</name>
    <name evidence="16" type="ORF">KV121_003869</name>
    <name evidence="12" type="ORF">KY227_004168</name>
    <name evidence="21" type="ORF">O4000_08765</name>
    <name evidence="14" type="ORF">P7U51_001761</name>
    <name evidence="18" type="ORF">RYZ67_12865</name>
    <name evidence="13" type="ORF">SGX49_004419</name>
</gene>
<reference evidence="10" key="10">
    <citation type="submission" date="2022-05" db="EMBL/GenBank/DDBJ databases">
        <authorList>
            <person name="Alioto T."/>
            <person name="Alioto T."/>
            <person name="Gomez Garrido J."/>
        </authorList>
    </citation>
    <scope>NUCLEOTIDE SEQUENCE</scope>
    <source>
        <strain evidence="10">112</strain>
    </source>
</reference>
<dbReference type="Gene3D" id="1.20.1080.10">
    <property type="entry name" value="Glycerol uptake facilitator protein"/>
    <property type="match status" value="1"/>
</dbReference>
<evidence type="ECO:0000256" key="1">
    <source>
        <dbReference type="ARBA" id="ARBA00004141"/>
    </source>
</evidence>
<evidence type="ECO:0000313" key="17">
    <source>
        <dbReference type="EMBL" id="KPR54786.1"/>
    </source>
</evidence>
<evidence type="ECO:0000313" key="21">
    <source>
        <dbReference type="EMBL" id="WAZ58975.1"/>
    </source>
</evidence>
<dbReference type="GO" id="GO:0005886">
    <property type="term" value="C:plasma membrane"/>
    <property type="evidence" value="ECO:0007669"/>
    <property type="project" value="TreeGrafter"/>
</dbReference>
<dbReference type="PROSITE" id="PS00221">
    <property type="entry name" value="MIP"/>
    <property type="match status" value="1"/>
</dbReference>
<reference evidence="20" key="8">
    <citation type="journal article" date="2021" name="Microb. Genom.">
        <title>A genomic epidemiological study shows that prevalence of antimicrobial resistance in Enterobacterales is associated with the livestock host, as well as antimicrobial usage.</title>
        <authorList>
            <person name="AbuOun M."/>
            <person name="Jones H."/>
            <person name="Stubberfield E."/>
            <person name="Gilson D."/>
            <person name="Shaw L.P."/>
            <person name="Hubbard A.T.M."/>
            <person name="Chau K.K."/>
            <person name="Sebra R."/>
            <person name="Peto T.E.A."/>
            <person name="Crook D.W."/>
            <person name="Read D.S."/>
            <person name="Gweon H.S."/>
            <person name="Walker A.S."/>
            <person name="Stoesser N."/>
            <person name="Smith R.P."/>
            <person name="Anjum M.F."/>
            <person name="On Behalf Of The Rehab Consortium."/>
        </authorList>
    </citation>
    <scope>NUCLEOTIDE SEQUENCE</scope>
    <source>
        <strain evidence="20">RHBSTW-00370</strain>
    </source>
</reference>
<evidence type="ECO:0000313" key="12">
    <source>
        <dbReference type="EMBL" id="EHT9941038.1"/>
    </source>
</evidence>
<evidence type="ECO:0000256" key="8">
    <source>
        <dbReference type="SAM" id="Phobius"/>
    </source>
</evidence>
<sequence length="269" mass="28208">MNDSLRAQCIAEFLGTGLFLFFGIGCLSALKVAGASLGLWEICIIWGLGISLAVYLTAGISGAHLNPAITIALWLFACFPGRKVLPYSVAQIAGAFGGAMLAYLLYGSLFIEYESAHQMVRGSLESLQLASIFSTYPAAALSVWQAALVEVVITSILMGMIMALTDDGNGVPKGPLAPLLIGILVAVIGASTGPLTGFAMNPARDFGPKLFAWMAGWGDVAMTGGRDIPYFIVPIVAPIIGACAGAAIYRYFIGKNLPCNSCKLEENES</sequence>
<reference evidence="19 24" key="4">
    <citation type="submission" date="2017-04" db="EMBL/GenBank/DDBJ databases">
        <title>Emergence of KPC-2-producing Citrobacter isolates from sediments of a Chinese river.</title>
        <authorList>
            <person name="Zheng B."/>
        </authorList>
    </citation>
    <scope>NUCLEOTIDE SEQUENCE [LARGE SCALE GENOMIC DNA]</scope>
    <source>
        <strain evidence="19 24">C191</strain>
    </source>
</reference>
<feature type="transmembrane region" description="Helical" evidence="8">
    <location>
        <begin position="64"/>
        <end position="80"/>
    </location>
</feature>
<reference evidence="21" key="11">
    <citation type="submission" date="2022-12" db="EMBL/GenBank/DDBJ databases">
        <title>2953647.</title>
        <authorList>
            <person name="Hergert J."/>
            <person name="Casey R."/>
            <person name="Wagner J."/>
            <person name="Young E.L."/>
            <person name="Oakeson K.F."/>
        </authorList>
    </citation>
    <scope>NUCLEOTIDE SEQUENCE</scope>
    <source>
        <strain evidence="21">2953647</strain>
    </source>
</reference>
<evidence type="ECO:0000313" key="26">
    <source>
        <dbReference type="Proteomes" id="UP000512222"/>
    </source>
</evidence>
<accession>A0A0D7LRA8</accession>
<keyword evidence="3 7" id="KW-0813">Transport</keyword>
<keyword evidence="5 8" id="KW-1133">Transmembrane helix</keyword>
<dbReference type="Proteomes" id="UP000789647">
    <property type="component" value="Chromosome"/>
</dbReference>
<dbReference type="EMBL" id="CBWP010000019">
    <property type="protein sequence ID" value="CDL36741.1"/>
    <property type="molecule type" value="Genomic_DNA"/>
</dbReference>
<dbReference type="EMBL" id="NEFA01000026">
    <property type="protein sequence ID" value="OYR00948.1"/>
    <property type="molecule type" value="Genomic_DNA"/>
</dbReference>
<evidence type="ECO:0000313" key="19">
    <source>
        <dbReference type="EMBL" id="OYR00948.1"/>
    </source>
</evidence>
<dbReference type="EMBL" id="CP032184">
    <property type="protein sequence ID" value="AXZ48796.1"/>
    <property type="molecule type" value="Genomic_DNA"/>
</dbReference>
<dbReference type="Pfam" id="PF00230">
    <property type="entry name" value="MIP"/>
    <property type="match status" value="1"/>
</dbReference>
<dbReference type="EMBL" id="CP114564">
    <property type="protein sequence ID" value="WAZ58975.1"/>
    <property type="molecule type" value="Genomic_DNA"/>
</dbReference>
<dbReference type="EMBL" id="ABOSXX010000032">
    <property type="protein sequence ID" value="ELV3681929.1"/>
    <property type="molecule type" value="Genomic_DNA"/>
</dbReference>
<feature type="transmembrane region" description="Helical" evidence="8">
    <location>
        <begin position="143"/>
        <end position="164"/>
    </location>
</feature>
<dbReference type="Proteomes" id="UP000512222">
    <property type="component" value="Chromosome"/>
</dbReference>
<dbReference type="RefSeq" id="WP_003030258.1">
    <property type="nucleotide sequence ID" value="NZ_AP026940.1"/>
</dbReference>
<dbReference type="AlphaFoldDB" id="A0A0D7LRA8"/>
<dbReference type="CDD" id="cd00333">
    <property type="entry name" value="MIP"/>
    <property type="match status" value="1"/>
</dbReference>
<dbReference type="EMBL" id="OW995941">
    <property type="protein sequence ID" value="CAH6584462.1"/>
    <property type="molecule type" value="Genomic_DNA"/>
</dbReference>